<dbReference type="Gene3D" id="3.30.1390.10">
    <property type="match status" value="1"/>
</dbReference>
<evidence type="ECO:0000313" key="4">
    <source>
        <dbReference type="Proteomes" id="UP000028547"/>
    </source>
</evidence>
<dbReference type="Proteomes" id="UP000028547">
    <property type="component" value="Unassembled WGS sequence"/>
</dbReference>
<name>A0A084SLA6_9BACT</name>
<dbReference type="Pfam" id="PF02617">
    <property type="entry name" value="ClpS"/>
    <property type="match status" value="1"/>
</dbReference>
<evidence type="ECO:0000256" key="1">
    <source>
        <dbReference type="HAMAP-Rule" id="MF_00302"/>
    </source>
</evidence>
<dbReference type="PANTHER" id="PTHR33473:SF19">
    <property type="entry name" value="ATP-DEPENDENT CLP PROTEASE ADAPTER PROTEIN CLPS"/>
    <property type="match status" value="1"/>
</dbReference>
<dbReference type="GO" id="GO:0008233">
    <property type="term" value="F:peptidase activity"/>
    <property type="evidence" value="ECO:0007669"/>
    <property type="project" value="UniProtKB-KW"/>
</dbReference>
<gene>
    <name evidence="1" type="primary">clpS</name>
    <name evidence="3" type="ORF">Q664_36160</name>
</gene>
<dbReference type="PANTHER" id="PTHR33473">
    <property type="entry name" value="ATP-DEPENDENT CLP PROTEASE ADAPTER PROTEIN CLPS1, CHLOROPLASTIC"/>
    <property type="match status" value="1"/>
</dbReference>
<reference evidence="3 4" key="1">
    <citation type="submission" date="2014-07" db="EMBL/GenBank/DDBJ databases">
        <title>Draft Genome Sequence of Gephyronic Acid Producer, Cystobacter violaceus Strain Cb vi76.</title>
        <authorList>
            <person name="Stevens D.C."/>
            <person name="Young J."/>
            <person name="Carmichael R."/>
            <person name="Tan J."/>
            <person name="Taylor R.E."/>
        </authorList>
    </citation>
    <scope>NUCLEOTIDE SEQUENCE [LARGE SCALE GENOMIC DNA]</scope>
    <source>
        <strain evidence="3 4">Cb vi76</strain>
    </source>
</reference>
<comment type="function">
    <text evidence="1">Involved in the modulation of the specificity of the ClpAP-mediated ATP-dependent protein degradation.</text>
</comment>
<comment type="caution">
    <text evidence="3">The sequence shown here is derived from an EMBL/GenBank/DDBJ whole genome shotgun (WGS) entry which is preliminary data.</text>
</comment>
<dbReference type="InterPro" id="IPR003769">
    <property type="entry name" value="ClpS_core"/>
</dbReference>
<sequence length="108" mass="12293">MSREKYDPDSNVVTETVPQKKLKRPTLYKVLLHNDNYTTREFVVAVLKEVFHKSEADAVQIMLHVHYNGIGVAGVYTFEVAETKIRTVEAAARENGFPLRLSMEPEEG</sequence>
<dbReference type="HAMAP" id="MF_00302">
    <property type="entry name" value="ClpS"/>
    <property type="match status" value="1"/>
</dbReference>
<dbReference type="GO" id="GO:0006508">
    <property type="term" value="P:proteolysis"/>
    <property type="evidence" value="ECO:0007669"/>
    <property type="project" value="UniProtKB-UniRule"/>
</dbReference>
<dbReference type="InterPro" id="IPR022935">
    <property type="entry name" value="ClpS"/>
</dbReference>
<feature type="domain" description="Adaptor protein ClpS core" evidence="2">
    <location>
        <begin position="23"/>
        <end position="101"/>
    </location>
</feature>
<dbReference type="RefSeq" id="WP_043405956.1">
    <property type="nucleotide sequence ID" value="NZ_JPMI01000256.1"/>
</dbReference>
<keyword evidence="3" id="KW-0378">Hydrolase</keyword>
<evidence type="ECO:0000313" key="3">
    <source>
        <dbReference type="EMBL" id="KFA89241.1"/>
    </source>
</evidence>
<protein>
    <recommendedName>
        <fullName evidence="1">ATP-dependent Clp protease adapter protein ClpS</fullName>
    </recommendedName>
</protein>
<dbReference type="SUPFAM" id="SSF54736">
    <property type="entry name" value="ClpS-like"/>
    <property type="match status" value="1"/>
</dbReference>
<keyword evidence="3" id="KW-0645">Protease</keyword>
<comment type="similarity">
    <text evidence="1">Belongs to the ClpS family.</text>
</comment>
<proteinExistence type="inferred from homology"/>
<comment type="subunit">
    <text evidence="1">Binds to the N-terminal domain of the chaperone ClpA.</text>
</comment>
<dbReference type="EMBL" id="JPMI01000256">
    <property type="protein sequence ID" value="KFA89241.1"/>
    <property type="molecule type" value="Genomic_DNA"/>
</dbReference>
<dbReference type="FunFam" id="3.30.1390.10:FF:000002">
    <property type="entry name" value="ATP-dependent Clp protease adapter protein ClpS"/>
    <property type="match status" value="1"/>
</dbReference>
<accession>A0A084SLA6</accession>
<evidence type="ECO:0000259" key="2">
    <source>
        <dbReference type="Pfam" id="PF02617"/>
    </source>
</evidence>
<dbReference type="InterPro" id="IPR014719">
    <property type="entry name" value="Ribosomal_bL12_C/ClpS-like"/>
</dbReference>
<organism evidence="3 4">
    <name type="scientific">Archangium violaceum Cb vi76</name>
    <dbReference type="NCBI Taxonomy" id="1406225"/>
    <lineage>
        <taxon>Bacteria</taxon>
        <taxon>Pseudomonadati</taxon>
        <taxon>Myxococcota</taxon>
        <taxon>Myxococcia</taxon>
        <taxon>Myxococcales</taxon>
        <taxon>Cystobacterineae</taxon>
        <taxon>Archangiaceae</taxon>
        <taxon>Archangium</taxon>
    </lineage>
</organism>
<dbReference type="AlphaFoldDB" id="A0A084SLA6"/>
<dbReference type="GO" id="GO:0030163">
    <property type="term" value="P:protein catabolic process"/>
    <property type="evidence" value="ECO:0007669"/>
    <property type="project" value="InterPro"/>
</dbReference>